<protein>
    <submittedName>
        <fullName evidence="2">Uncharacterized protein</fullName>
    </submittedName>
</protein>
<feature type="region of interest" description="Disordered" evidence="1">
    <location>
        <begin position="240"/>
        <end position="275"/>
    </location>
</feature>
<reference evidence="3" key="1">
    <citation type="journal article" date="2023" name="Commun. Biol.">
        <title>Genome analysis of Parmales, the sister group of diatoms, reveals the evolutionary specialization of diatoms from phago-mixotrophs to photoautotrophs.</title>
        <authorList>
            <person name="Ban H."/>
            <person name="Sato S."/>
            <person name="Yoshikawa S."/>
            <person name="Yamada K."/>
            <person name="Nakamura Y."/>
            <person name="Ichinomiya M."/>
            <person name="Sato N."/>
            <person name="Blanc-Mathieu R."/>
            <person name="Endo H."/>
            <person name="Kuwata A."/>
            <person name="Ogata H."/>
        </authorList>
    </citation>
    <scope>NUCLEOTIDE SEQUENCE [LARGE SCALE GENOMIC DNA]</scope>
</reference>
<proteinExistence type="predicted"/>
<comment type="caution">
    <text evidence="2">The sequence shown here is derived from an EMBL/GenBank/DDBJ whole genome shotgun (WGS) entry which is preliminary data.</text>
</comment>
<dbReference type="InterPro" id="IPR027417">
    <property type="entry name" value="P-loop_NTPase"/>
</dbReference>
<evidence type="ECO:0000313" key="2">
    <source>
        <dbReference type="EMBL" id="GMH56393.1"/>
    </source>
</evidence>
<accession>A0A9W6ZSM2</accession>
<organism evidence="2 3">
    <name type="scientific">Triparma laevis f. inornata</name>
    <dbReference type="NCBI Taxonomy" id="1714386"/>
    <lineage>
        <taxon>Eukaryota</taxon>
        <taxon>Sar</taxon>
        <taxon>Stramenopiles</taxon>
        <taxon>Ochrophyta</taxon>
        <taxon>Bolidophyceae</taxon>
        <taxon>Parmales</taxon>
        <taxon>Triparmaceae</taxon>
        <taxon>Triparma</taxon>
    </lineage>
</organism>
<dbReference type="EMBL" id="BLQM01000051">
    <property type="protein sequence ID" value="GMH56393.1"/>
    <property type="molecule type" value="Genomic_DNA"/>
</dbReference>
<evidence type="ECO:0000256" key="1">
    <source>
        <dbReference type="SAM" id="MobiDB-lite"/>
    </source>
</evidence>
<feature type="compositionally biased region" description="Acidic residues" evidence="1">
    <location>
        <begin position="251"/>
        <end position="274"/>
    </location>
</feature>
<dbReference type="Gene3D" id="3.40.50.300">
    <property type="entry name" value="P-loop containing nucleotide triphosphate hydrolases"/>
    <property type="match status" value="1"/>
</dbReference>
<gene>
    <name evidence="2" type="ORF">TL16_g02124</name>
</gene>
<evidence type="ECO:0000313" key="3">
    <source>
        <dbReference type="Proteomes" id="UP001162640"/>
    </source>
</evidence>
<name>A0A9W6ZSM2_9STRA</name>
<sequence>MQAMSLAPTESLPSTGLDLFVLCAHTSLGRGFANALLRVKFDAVTSTTINTNSHGESISHNLGGDDDILTYAEMMGGGKGKRQKMNDYDDGRAGLDRVEGRGLGGRVVKESLEARHVRIGSEFLAGRVGEGVGVGGKDGMKIRVDYLCILLSMRDKASLELARDCLRKIHCEYITLRKVCVVVTDFGVDKGEYAFPLEELEALLGMKCGGVKDKIFCVSVGGVKDKIFLRQVGFLGEGEGEKKGGGVGGEDLGEEESGEEEGVEEEGVEEEGGENEAMFQAAEAVLRGAQQAGRKGKKGGISPLFFTTL</sequence>
<dbReference type="Proteomes" id="UP001162640">
    <property type="component" value="Unassembled WGS sequence"/>
</dbReference>
<dbReference type="AlphaFoldDB" id="A0A9W6ZSM2"/>